<dbReference type="SUPFAM" id="SSF52540">
    <property type="entry name" value="P-loop containing nucleoside triphosphate hydrolases"/>
    <property type="match status" value="1"/>
</dbReference>
<dbReference type="OrthoDB" id="9795716at2"/>
<dbReference type="Proteomes" id="UP000298488">
    <property type="component" value="Unassembled WGS sequence"/>
</dbReference>
<evidence type="ECO:0000256" key="7">
    <source>
        <dbReference type="ARBA" id="ARBA00022840"/>
    </source>
</evidence>
<proteinExistence type="inferred from homology"/>
<comment type="similarity">
    <text evidence="2 10">Belongs to the gluconokinase GntK/GntV family.</text>
</comment>
<dbReference type="PANTHER" id="PTHR43442:SF3">
    <property type="entry name" value="GLUCONOKINASE-RELATED"/>
    <property type="match status" value="1"/>
</dbReference>
<keyword evidence="12" id="KW-1185">Reference proteome</keyword>
<comment type="catalytic activity">
    <reaction evidence="9 10">
        <text>D-gluconate + ATP = 6-phospho-D-gluconate + ADP + H(+)</text>
        <dbReference type="Rhea" id="RHEA:19433"/>
        <dbReference type="ChEBI" id="CHEBI:15378"/>
        <dbReference type="ChEBI" id="CHEBI:18391"/>
        <dbReference type="ChEBI" id="CHEBI:30616"/>
        <dbReference type="ChEBI" id="CHEBI:58759"/>
        <dbReference type="ChEBI" id="CHEBI:456216"/>
        <dbReference type="EC" id="2.7.1.12"/>
    </reaction>
</comment>
<keyword evidence="8" id="KW-0311">Gluconate utilization</keyword>
<protein>
    <recommendedName>
        <fullName evidence="3 10">Gluconokinase</fullName>
        <ecNumber evidence="3 10">2.7.1.12</ecNumber>
    </recommendedName>
</protein>
<evidence type="ECO:0000256" key="6">
    <source>
        <dbReference type="ARBA" id="ARBA00022777"/>
    </source>
</evidence>
<evidence type="ECO:0000313" key="11">
    <source>
        <dbReference type="EMBL" id="TFB80396.1"/>
    </source>
</evidence>
<dbReference type="AlphaFoldDB" id="A0A4R8VD48"/>
<comment type="caution">
    <text evidence="11">The sequence shown here is derived from an EMBL/GenBank/DDBJ whole genome shotgun (WGS) entry which is preliminary data.</text>
</comment>
<evidence type="ECO:0000256" key="10">
    <source>
        <dbReference type="RuleBase" id="RU363066"/>
    </source>
</evidence>
<dbReference type="GO" id="GO:0005524">
    <property type="term" value="F:ATP binding"/>
    <property type="evidence" value="ECO:0007669"/>
    <property type="project" value="UniProtKB-KW"/>
</dbReference>
<dbReference type="EMBL" id="SOFI01000003">
    <property type="protein sequence ID" value="TFB80396.1"/>
    <property type="molecule type" value="Genomic_DNA"/>
</dbReference>
<evidence type="ECO:0000256" key="5">
    <source>
        <dbReference type="ARBA" id="ARBA00022741"/>
    </source>
</evidence>
<accession>A0A4R8VD48</accession>
<organism evidence="11 12">
    <name type="scientific">Terrimesophilobacter mesophilus</name>
    <dbReference type="NCBI Taxonomy" id="433647"/>
    <lineage>
        <taxon>Bacteria</taxon>
        <taxon>Bacillati</taxon>
        <taxon>Actinomycetota</taxon>
        <taxon>Actinomycetes</taxon>
        <taxon>Micrococcales</taxon>
        <taxon>Microbacteriaceae</taxon>
        <taxon>Terrimesophilobacter</taxon>
    </lineage>
</organism>
<dbReference type="GO" id="GO:0046316">
    <property type="term" value="F:gluconokinase activity"/>
    <property type="evidence" value="ECO:0007669"/>
    <property type="project" value="UniProtKB-EC"/>
</dbReference>
<dbReference type="InterPro" id="IPR006001">
    <property type="entry name" value="Therm_gnt_kin"/>
</dbReference>
<dbReference type="Pfam" id="PF01202">
    <property type="entry name" value="SKI"/>
    <property type="match status" value="1"/>
</dbReference>
<dbReference type="NCBIfam" id="TIGR01313">
    <property type="entry name" value="therm_gnt_kin"/>
    <property type="match status" value="1"/>
</dbReference>
<sequence>MVMGVSGAGKSTIGQMLAKTLGYEFCDADELHPQQNVELMSAGQPLNDEDRWPWLDAVGHRLEDSRTQDRGIVMACSALKRSYRDVLRDHVHDAYFVFLEGPMPIVHKRINDRKHEFMPPTLLTSQYLSLEPLQDDESGLRVDILQTPALMVASITKALHSAATASDL</sequence>
<evidence type="ECO:0000256" key="1">
    <source>
        <dbReference type="ARBA" id="ARBA00004761"/>
    </source>
</evidence>
<dbReference type="Gene3D" id="3.40.50.300">
    <property type="entry name" value="P-loop containing nucleotide triphosphate hydrolases"/>
    <property type="match status" value="1"/>
</dbReference>
<dbReference type="GO" id="GO:0005737">
    <property type="term" value="C:cytoplasm"/>
    <property type="evidence" value="ECO:0007669"/>
    <property type="project" value="TreeGrafter"/>
</dbReference>
<keyword evidence="6 10" id="KW-0418">Kinase</keyword>
<dbReference type="PANTHER" id="PTHR43442">
    <property type="entry name" value="GLUCONOKINASE-RELATED"/>
    <property type="match status" value="1"/>
</dbReference>
<keyword evidence="4 10" id="KW-0808">Transferase</keyword>
<gene>
    <name evidence="11" type="ORF">E3N84_10365</name>
</gene>
<dbReference type="GO" id="GO:0019521">
    <property type="term" value="P:D-gluconate metabolic process"/>
    <property type="evidence" value="ECO:0007669"/>
    <property type="project" value="UniProtKB-KW"/>
</dbReference>
<evidence type="ECO:0000313" key="12">
    <source>
        <dbReference type="Proteomes" id="UP000298488"/>
    </source>
</evidence>
<reference evidence="11 12" key="1">
    <citation type="submission" date="2019-03" db="EMBL/GenBank/DDBJ databases">
        <title>Genomics of glacier-inhabiting Cryobacterium strains.</title>
        <authorList>
            <person name="Liu Q."/>
            <person name="Xin Y.-H."/>
        </authorList>
    </citation>
    <scope>NUCLEOTIDE SEQUENCE [LARGE SCALE GENOMIC DNA]</scope>
    <source>
        <strain evidence="11 12">CGMCC 1.10440</strain>
    </source>
</reference>
<evidence type="ECO:0000256" key="4">
    <source>
        <dbReference type="ARBA" id="ARBA00022679"/>
    </source>
</evidence>
<comment type="pathway">
    <text evidence="1">Carbohydrate acid metabolism.</text>
</comment>
<keyword evidence="7 10" id="KW-0067">ATP-binding</keyword>
<dbReference type="InterPro" id="IPR027417">
    <property type="entry name" value="P-loop_NTPase"/>
</dbReference>
<keyword evidence="5 10" id="KW-0547">Nucleotide-binding</keyword>
<name>A0A4R8VD48_9MICO</name>
<dbReference type="EC" id="2.7.1.12" evidence="3 10"/>
<dbReference type="CDD" id="cd02021">
    <property type="entry name" value="GntK"/>
    <property type="match status" value="1"/>
</dbReference>
<evidence type="ECO:0000256" key="3">
    <source>
        <dbReference type="ARBA" id="ARBA00012054"/>
    </source>
</evidence>
<dbReference type="InterPro" id="IPR031322">
    <property type="entry name" value="Shikimate/glucono_kinase"/>
</dbReference>
<evidence type="ECO:0000256" key="2">
    <source>
        <dbReference type="ARBA" id="ARBA00008420"/>
    </source>
</evidence>
<evidence type="ECO:0000256" key="9">
    <source>
        <dbReference type="ARBA" id="ARBA00048090"/>
    </source>
</evidence>
<dbReference type="FunFam" id="3.40.50.300:FF:000522">
    <property type="entry name" value="Gluconokinase"/>
    <property type="match status" value="1"/>
</dbReference>
<evidence type="ECO:0000256" key="8">
    <source>
        <dbReference type="ARBA" id="ARBA00023064"/>
    </source>
</evidence>